<sequence length="63" mass="7203">MFKKCPGSSSLRTPELKIKKCPECGSEIEIFSTDLKASCEQCGFTVYNDLQSFQQLPYFPKQF</sequence>
<reference evidence="1 2" key="1">
    <citation type="submission" date="2009-10" db="EMBL/GenBank/DDBJ databases">
        <title>Complete sequence of chromosome of Ammonifex degensii KC4.</title>
        <authorList>
            <consortium name="US DOE Joint Genome Institute"/>
            <person name="Kerfeld C."/>
            <person name="Goodner B."/>
            <person name="Huber H."/>
            <person name="Stetter K."/>
            <person name="Lucas S."/>
            <person name="Copeland A."/>
            <person name="Lapidus A."/>
            <person name="Glavina del Rio T."/>
            <person name="Dalin E."/>
            <person name="Tice H."/>
            <person name="Bruce D."/>
            <person name="Goodwin L."/>
            <person name="Pitluck S."/>
            <person name="Saunders E."/>
            <person name="Brettin T."/>
            <person name="Detter J.C."/>
            <person name="Han C."/>
            <person name="Larimer F."/>
            <person name="Land M."/>
            <person name="Hauser L."/>
            <person name="Kyrpides N."/>
            <person name="Ovchinnikova G."/>
            <person name="Richardson P."/>
        </authorList>
    </citation>
    <scope>NUCLEOTIDE SEQUENCE [LARGE SCALE GENOMIC DNA]</scope>
    <source>
        <strain evidence="2">DSM 10501 / KC4</strain>
    </source>
</reference>
<dbReference type="AlphaFoldDB" id="C9R9L4"/>
<dbReference type="KEGG" id="adg:Adeg_1913"/>
<dbReference type="RefSeq" id="WP_015739870.1">
    <property type="nucleotide sequence ID" value="NC_013385.1"/>
</dbReference>
<protein>
    <submittedName>
        <fullName evidence="1">Uncharacterized protein</fullName>
    </submittedName>
</protein>
<proteinExistence type="predicted"/>
<evidence type="ECO:0000313" key="1">
    <source>
        <dbReference type="EMBL" id="ACX52993.1"/>
    </source>
</evidence>
<dbReference type="Proteomes" id="UP000002620">
    <property type="component" value="Chromosome"/>
</dbReference>
<dbReference type="EMBL" id="CP001785">
    <property type="protein sequence ID" value="ACX52993.1"/>
    <property type="molecule type" value="Genomic_DNA"/>
</dbReference>
<keyword evidence="2" id="KW-1185">Reference proteome</keyword>
<organism evidence="1 2">
    <name type="scientific">Ammonifex degensii (strain DSM 10501 / KC4)</name>
    <dbReference type="NCBI Taxonomy" id="429009"/>
    <lineage>
        <taxon>Bacteria</taxon>
        <taxon>Bacillati</taxon>
        <taxon>Bacillota</taxon>
        <taxon>Clostridia</taxon>
        <taxon>Thermoanaerobacterales</taxon>
        <taxon>Thermoanaerobacteraceae</taxon>
        <taxon>Ammonifex</taxon>
    </lineage>
</organism>
<accession>C9R9L4</accession>
<gene>
    <name evidence="1" type="ordered locus">Adeg_1913</name>
</gene>
<name>C9R9L4_AMMDK</name>
<evidence type="ECO:0000313" key="2">
    <source>
        <dbReference type="Proteomes" id="UP000002620"/>
    </source>
</evidence>
<dbReference type="HOGENOM" id="CLU_2875773_0_0_9"/>